<gene>
    <name evidence="2" type="ORF">C5Y83_09705</name>
</gene>
<dbReference type="PANTHER" id="PTHR35565:SF1">
    <property type="entry name" value="TYPE VI SECRETION SYSTEM CONTRACTILE SHEATH LARGE SUBUNIT"/>
    <property type="match status" value="1"/>
</dbReference>
<evidence type="ECO:0000313" key="2">
    <source>
        <dbReference type="EMBL" id="PQO36180.1"/>
    </source>
</evidence>
<reference evidence="2 3" key="1">
    <citation type="submission" date="2018-02" db="EMBL/GenBank/DDBJ databases">
        <title>Comparative genomes isolates from brazilian mangrove.</title>
        <authorList>
            <person name="Araujo J.E."/>
            <person name="Taketani R.G."/>
            <person name="Silva M.C.P."/>
            <person name="Loureco M.V."/>
            <person name="Andreote F.D."/>
        </authorList>
    </citation>
    <scope>NUCLEOTIDE SEQUENCE [LARGE SCALE GENOMIC DNA]</scope>
    <source>
        <strain evidence="2 3">Hex-1 MGV</strain>
    </source>
</reference>
<dbReference type="PANTHER" id="PTHR35565">
    <property type="entry name" value="CYTOPLASMIC PROTEIN-RELATED"/>
    <property type="match status" value="1"/>
</dbReference>
<organism evidence="2 3">
    <name type="scientific">Blastopirellula marina</name>
    <dbReference type="NCBI Taxonomy" id="124"/>
    <lineage>
        <taxon>Bacteria</taxon>
        <taxon>Pseudomonadati</taxon>
        <taxon>Planctomycetota</taxon>
        <taxon>Planctomycetia</taxon>
        <taxon>Pirellulales</taxon>
        <taxon>Pirellulaceae</taxon>
        <taxon>Blastopirellula</taxon>
    </lineage>
</organism>
<evidence type="ECO:0000313" key="3">
    <source>
        <dbReference type="Proteomes" id="UP000238322"/>
    </source>
</evidence>
<dbReference type="Proteomes" id="UP000238322">
    <property type="component" value="Unassembled WGS sequence"/>
</dbReference>
<feature type="domain" description="TssC1 N-terminal" evidence="1">
    <location>
        <begin position="333"/>
        <end position="471"/>
    </location>
</feature>
<dbReference type="AlphaFoldDB" id="A0A2S8FVV2"/>
<sequence>MAEIQVGAALARSTPAVNEKTPLHVLLLGNFRGSGHAAERSSPKPVVVDRDNLYELPEQLGVRLDGLLASSDGQTQDIEFHEYEDFEPDQLFEKLEIFEHLRTLRRRLQNPKHFDAAAAEVLAWTGPETSASPSSNDVPVSAAAPGSEDLFADVLSQSVDGGSSPLESGDWNGFIQGVLAASAIQRVDPRQDELVAVVDEAIQETMRQLLSGPRFRSLEMNWHGLRFLTFQIETHAKLKFYLLDMTEEQFHETLGAENWQESWLVEAIITPSKTPGATSWGLVGCLFPFSTREEDLTVAKRFGSMVEAAGAGGVIELLARKGQWLNPDDAIHETWNDARMKMPMTSIAGLWPRVQLRLPYGKKYRSTERFLFEEISSPGGSQLAWGSPVWLACAAIAHGFNERGWGLDTAAVSQFSDLPLYFDPADDGDAYPCGEHLLTDQESAALMEIGLSPIISFKNQDRVQIRGLQSLRGGPLHGPWKEA</sequence>
<dbReference type="InterPro" id="IPR010269">
    <property type="entry name" value="T6SS_TssC-like"/>
</dbReference>
<protein>
    <recommendedName>
        <fullName evidence="1">TssC1 N-terminal domain-containing protein</fullName>
    </recommendedName>
</protein>
<accession>A0A2S8FVV2</accession>
<dbReference type="RefSeq" id="WP_105329470.1">
    <property type="nucleotide sequence ID" value="NZ_PUHY01000006.1"/>
</dbReference>
<name>A0A2S8FVV2_9BACT</name>
<dbReference type="Pfam" id="PF05943">
    <property type="entry name" value="VipB"/>
    <property type="match status" value="2"/>
</dbReference>
<dbReference type="EMBL" id="PUHY01000006">
    <property type="protein sequence ID" value="PQO36180.1"/>
    <property type="molecule type" value="Genomic_DNA"/>
</dbReference>
<feature type="domain" description="TssC1 N-terminal" evidence="1">
    <location>
        <begin position="192"/>
        <end position="309"/>
    </location>
</feature>
<evidence type="ECO:0000259" key="1">
    <source>
        <dbReference type="Pfam" id="PF05943"/>
    </source>
</evidence>
<dbReference type="InterPro" id="IPR044031">
    <property type="entry name" value="TssC1_N"/>
</dbReference>
<proteinExistence type="predicted"/>
<comment type="caution">
    <text evidence="2">The sequence shown here is derived from an EMBL/GenBank/DDBJ whole genome shotgun (WGS) entry which is preliminary data.</text>
</comment>
<dbReference type="OrthoDB" id="9764000at2"/>